<dbReference type="AlphaFoldDB" id="K0TB33"/>
<comment type="caution">
    <text evidence="2">The sequence shown here is derived from an EMBL/GenBank/DDBJ whole genome shotgun (WGS) entry which is preliminary data.</text>
</comment>
<dbReference type="EMBL" id="AGNL01012817">
    <property type="protein sequence ID" value="EJK67672.1"/>
    <property type="molecule type" value="Genomic_DNA"/>
</dbReference>
<dbReference type="Proteomes" id="UP000266841">
    <property type="component" value="Unassembled WGS sequence"/>
</dbReference>
<feature type="non-terminal residue" evidence="2">
    <location>
        <position position="208"/>
    </location>
</feature>
<organism evidence="2 3">
    <name type="scientific">Thalassiosira oceanica</name>
    <name type="common">Marine diatom</name>
    <dbReference type="NCBI Taxonomy" id="159749"/>
    <lineage>
        <taxon>Eukaryota</taxon>
        <taxon>Sar</taxon>
        <taxon>Stramenopiles</taxon>
        <taxon>Ochrophyta</taxon>
        <taxon>Bacillariophyta</taxon>
        <taxon>Coscinodiscophyceae</taxon>
        <taxon>Thalassiosirophycidae</taxon>
        <taxon>Thalassiosirales</taxon>
        <taxon>Thalassiosiraceae</taxon>
        <taxon>Thalassiosira</taxon>
    </lineage>
</organism>
<reference evidence="2 3" key="1">
    <citation type="journal article" date="2012" name="Genome Biol.">
        <title>Genome and low-iron response of an oceanic diatom adapted to chronic iron limitation.</title>
        <authorList>
            <person name="Lommer M."/>
            <person name="Specht M."/>
            <person name="Roy A.S."/>
            <person name="Kraemer L."/>
            <person name="Andreson R."/>
            <person name="Gutowska M.A."/>
            <person name="Wolf J."/>
            <person name="Bergner S.V."/>
            <person name="Schilhabel M.B."/>
            <person name="Klostermeier U.C."/>
            <person name="Beiko R.G."/>
            <person name="Rosenstiel P."/>
            <person name="Hippler M."/>
            <person name="Laroche J."/>
        </authorList>
    </citation>
    <scope>NUCLEOTIDE SEQUENCE [LARGE SCALE GENOMIC DNA]</scope>
    <source>
        <strain evidence="2 3">CCMP1005</strain>
    </source>
</reference>
<proteinExistence type="predicted"/>
<name>K0TB33_THAOC</name>
<protein>
    <recommendedName>
        <fullName evidence="4">Secreted protein</fullName>
    </recommendedName>
</protein>
<evidence type="ECO:0000313" key="2">
    <source>
        <dbReference type="EMBL" id="EJK67672.1"/>
    </source>
</evidence>
<keyword evidence="3" id="KW-1185">Reference proteome</keyword>
<gene>
    <name evidence="2" type="ORF">THAOC_11266</name>
</gene>
<feature type="signal peptide" evidence="1">
    <location>
        <begin position="1"/>
        <end position="18"/>
    </location>
</feature>
<evidence type="ECO:0008006" key="4">
    <source>
        <dbReference type="Google" id="ProtNLM"/>
    </source>
</evidence>
<evidence type="ECO:0000256" key="1">
    <source>
        <dbReference type="SAM" id="SignalP"/>
    </source>
</evidence>
<evidence type="ECO:0000313" key="3">
    <source>
        <dbReference type="Proteomes" id="UP000266841"/>
    </source>
</evidence>
<keyword evidence="1" id="KW-0732">Signal</keyword>
<sequence>MIAYKIILPSIILATTHAVAGTSNFALGNDASLETSKQPTSTLVDFVAEASTDTGVDMVVKEMSLRGFHGVDKNVLTEITEIRSKDVDDQSNRLVGASTMTHGGLDVRNGAEGDDKNSAKAGRVLLQDCSTFPSWHPQYSAGWNGGYCTFKIDCNSPGFSSALACVHYDTAWTIAGCLNTLPLPYNNINDRPSYPTQIECCNKAYAGQ</sequence>
<accession>K0TB33</accession>
<feature type="chain" id="PRO_5003838331" description="Secreted protein" evidence="1">
    <location>
        <begin position="19"/>
        <end position="208"/>
    </location>
</feature>